<comment type="caution">
    <text evidence="15">The sequence shown here is derived from an EMBL/GenBank/DDBJ whole genome shotgun (WGS) entry which is preliminary data.</text>
</comment>
<comment type="catalytic activity">
    <reaction evidence="11 13">
        <text>L-arginyl-[protein] + NAD(+) = N(omega)-(ADP-D-ribosyl)-L-arginyl-[protein] + nicotinamide + H(+)</text>
        <dbReference type="Rhea" id="RHEA:19149"/>
        <dbReference type="Rhea" id="RHEA-COMP:10532"/>
        <dbReference type="Rhea" id="RHEA-COMP:15087"/>
        <dbReference type="ChEBI" id="CHEBI:15378"/>
        <dbReference type="ChEBI" id="CHEBI:17154"/>
        <dbReference type="ChEBI" id="CHEBI:29965"/>
        <dbReference type="ChEBI" id="CHEBI:57540"/>
        <dbReference type="ChEBI" id="CHEBI:142554"/>
        <dbReference type="EC" id="2.4.2.31"/>
    </reaction>
</comment>
<feature type="domain" description="Saposin B-type" evidence="14">
    <location>
        <begin position="419"/>
        <end position="500"/>
    </location>
</feature>
<comment type="catalytic activity">
    <reaction evidence="10">
        <text>a sphingomyelin + H2O = phosphocholine + an N-acylsphing-4-enine + H(+)</text>
        <dbReference type="Rhea" id="RHEA:19253"/>
        <dbReference type="ChEBI" id="CHEBI:15377"/>
        <dbReference type="ChEBI" id="CHEBI:15378"/>
        <dbReference type="ChEBI" id="CHEBI:17636"/>
        <dbReference type="ChEBI" id="CHEBI:52639"/>
        <dbReference type="ChEBI" id="CHEBI:295975"/>
        <dbReference type="EC" id="3.1.4.12"/>
    </reaction>
    <physiologicalReaction direction="left-to-right" evidence="10">
        <dbReference type="Rhea" id="RHEA:19254"/>
    </physiologicalReaction>
</comment>
<organism evidence="15 16">
    <name type="scientific">Rotaria magnacalcarata</name>
    <dbReference type="NCBI Taxonomy" id="392030"/>
    <lineage>
        <taxon>Eukaryota</taxon>
        <taxon>Metazoa</taxon>
        <taxon>Spiralia</taxon>
        <taxon>Gnathifera</taxon>
        <taxon>Rotifera</taxon>
        <taxon>Eurotatoria</taxon>
        <taxon>Bdelloidea</taxon>
        <taxon>Philodinida</taxon>
        <taxon>Philodinidae</taxon>
        <taxon>Rotaria</taxon>
    </lineage>
</organism>
<dbReference type="GO" id="GO:0005615">
    <property type="term" value="C:extracellular space"/>
    <property type="evidence" value="ECO:0007669"/>
    <property type="project" value="TreeGrafter"/>
</dbReference>
<dbReference type="SUPFAM" id="SSF47862">
    <property type="entry name" value="Saposin"/>
    <property type="match status" value="1"/>
</dbReference>
<evidence type="ECO:0000256" key="10">
    <source>
        <dbReference type="ARBA" id="ARBA00047268"/>
    </source>
</evidence>
<evidence type="ECO:0000256" key="5">
    <source>
        <dbReference type="ARBA" id="ARBA00022695"/>
    </source>
</evidence>
<keyword evidence="9" id="KW-0326">Glycosidase</keyword>
<dbReference type="Gene3D" id="3.60.21.10">
    <property type="match status" value="1"/>
</dbReference>
<reference evidence="15" key="1">
    <citation type="submission" date="2021-02" db="EMBL/GenBank/DDBJ databases">
        <authorList>
            <person name="Nowell W R."/>
        </authorList>
    </citation>
    <scope>NUCLEOTIDE SEQUENCE</scope>
</reference>
<dbReference type="SMART" id="SM00248">
    <property type="entry name" value="ANK"/>
    <property type="match status" value="2"/>
</dbReference>
<dbReference type="Proteomes" id="UP000681967">
    <property type="component" value="Unassembled WGS sequence"/>
</dbReference>
<dbReference type="Pfam" id="PF01129">
    <property type="entry name" value="ART"/>
    <property type="match status" value="1"/>
</dbReference>
<dbReference type="InterPro" id="IPR036770">
    <property type="entry name" value="Ankyrin_rpt-contain_sf"/>
</dbReference>
<dbReference type="EC" id="2.4.2.31" evidence="13"/>
<dbReference type="InterPro" id="IPR004843">
    <property type="entry name" value="Calcineurin-like_PHP"/>
</dbReference>
<evidence type="ECO:0000313" key="15">
    <source>
        <dbReference type="EMBL" id="CAF4072985.1"/>
    </source>
</evidence>
<dbReference type="PANTHER" id="PTHR10340:SF34">
    <property type="entry name" value="SPHINGOMYELIN PHOSPHODIESTERASE"/>
    <property type="match status" value="1"/>
</dbReference>
<dbReference type="GO" id="GO:0106274">
    <property type="term" value="F:NAD+-protein-arginine ADP-ribosyltransferase activity"/>
    <property type="evidence" value="ECO:0007669"/>
    <property type="project" value="UniProtKB-EC"/>
</dbReference>
<dbReference type="Pfam" id="PF13857">
    <property type="entry name" value="Ank_5"/>
    <property type="match status" value="1"/>
</dbReference>
<evidence type="ECO:0000313" key="16">
    <source>
        <dbReference type="Proteomes" id="UP000681967"/>
    </source>
</evidence>
<dbReference type="GO" id="GO:0061750">
    <property type="term" value="F:acid sphingomyelin phosphodiesterase activity"/>
    <property type="evidence" value="ECO:0007669"/>
    <property type="project" value="TreeGrafter"/>
</dbReference>
<dbReference type="InterPro" id="IPR041805">
    <property type="entry name" value="ASMase/PPN1_MPP"/>
</dbReference>
<dbReference type="EMBL" id="CAJOBH010007028">
    <property type="protein sequence ID" value="CAF4072985.1"/>
    <property type="molecule type" value="Genomic_DNA"/>
</dbReference>
<keyword evidence="12" id="KW-0040">ANK repeat</keyword>
<dbReference type="GO" id="GO:0016798">
    <property type="term" value="F:hydrolase activity, acting on glycosyl bonds"/>
    <property type="evidence" value="ECO:0007669"/>
    <property type="project" value="UniProtKB-KW"/>
</dbReference>
<evidence type="ECO:0000256" key="11">
    <source>
        <dbReference type="ARBA" id="ARBA00047597"/>
    </source>
</evidence>
<keyword evidence="13" id="KW-0521">NADP</keyword>
<evidence type="ECO:0000256" key="2">
    <source>
        <dbReference type="ARBA" id="ARBA00009558"/>
    </source>
</evidence>
<evidence type="ECO:0000256" key="4">
    <source>
        <dbReference type="ARBA" id="ARBA00022679"/>
    </source>
</evidence>
<evidence type="ECO:0000256" key="9">
    <source>
        <dbReference type="ARBA" id="ARBA00023295"/>
    </source>
</evidence>
<evidence type="ECO:0000259" key="14">
    <source>
        <dbReference type="PROSITE" id="PS50015"/>
    </source>
</evidence>
<dbReference type="GO" id="GO:0016779">
    <property type="term" value="F:nucleotidyltransferase activity"/>
    <property type="evidence" value="ECO:0007669"/>
    <property type="project" value="UniProtKB-KW"/>
</dbReference>
<evidence type="ECO:0000256" key="1">
    <source>
        <dbReference type="ARBA" id="ARBA00008234"/>
    </source>
</evidence>
<dbReference type="GO" id="GO:0016020">
    <property type="term" value="C:membrane"/>
    <property type="evidence" value="ECO:0007669"/>
    <property type="project" value="GOC"/>
</dbReference>
<dbReference type="Gene3D" id="1.25.40.20">
    <property type="entry name" value="Ankyrin repeat-containing domain"/>
    <property type="match status" value="1"/>
</dbReference>
<evidence type="ECO:0000256" key="3">
    <source>
        <dbReference type="ARBA" id="ARBA00022676"/>
    </source>
</evidence>
<keyword evidence="7" id="KW-1015">Disulfide bond</keyword>
<dbReference type="CDD" id="cd00842">
    <property type="entry name" value="MPP_ASMase"/>
    <property type="match status" value="1"/>
</dbReference>
<dbReference type="PROSITE" id="PS50088">
    <property type="entry name" value="ANK_REPEAT"/>
    <property type="match status" value="1"/>
</dbReference>
<evidence type="ECO:0000256" key="6">
    <source>
        <dbReference type="ARBA" id="ARBA00022801"/>
    </source>
</evidence>
<name>A0A8S2PXD7_9BILA</name>
<keyword evidence="5" id="KW-0548">Nucleotidyltransferase</keyword>
<dbReference type="GO" id="GO:0046513">
    <property type="term" value="P:ceramide biosynthetic process"/>
    <property type="evidence" value="ECO:0007669"/>
    <property type="project" value="TreeGrafter"/>
</dbReference>
<dbReference type="InterPro" id="IPR000768">
    <property type="entry name" value="ART"/>
</dbReference>
<evidence type="ECO:0000256" key="13">
    <source>
        <dbReference type="RuleBase" id="RU361228"/>
    </source>
</evidence>
<comment type="similarity">
    <text evidence="2 13">Belongs to the Arg-specific ADP-ribosyltransferase family.</text>
</comment>
<dbReference type="SUPFAM" id="SSF56399">
    <property type="entry name" value="ADP-ribosylation"/>
    <property type="match status" value="1"/>
</dbReference>
<dbReference type="InterPro" id="IPR008139">
    <property type="entry name" value="SaposinB_dom"/>
</dbReference>
<sequence length="944" mass="108789">MASSKVSRFYLACRNNDIDEVKRMITSMSTDKINRLEETSLGMSTALHAAAYYGHCQVVDILVAHQADPTIRNFAGLTPCEETAKRDVAYVFRNHRKIDNTLNDRFLQANSNLEWISYNPNMIKHATHYEKWLETGYRNMQFIIEDSLHGYLKLTEELNNDPDIDKVRELFEEAIEKHDPKFIVKAYTLETSFYRVLNRQLAKTSTEMLNQKFIFDPKIQPFWQNYGRIAAIIARHPDLQKYAVDGLFFRGMILSANELLKYKVGERILTKTFASCSLHSSVAEDFAASDRDLESDSYPIICEYNIINKRSALKIEDLSAYPAEKEVLIVPFCVFEILVFSLMMKVASSLLAVLCLLTIHITKIDARSVLQKSIDLSMEDSLEDDESSFIHNSISSYRHRLEHSTSFQALRWSLRKVQQTELCEFCELIIPVIQILIESNRTSHFDEVLLFICKEYKKIDESVCIGAVNEYKDAFLEIFTASPLNNKALCAVGFQCESQFDFPILQWNVTLPDKPKPTPRPPQPPSPESPKLTVLHLSDIHVDFAYKPGSLANCHEPLCCRAGQPSANETGAGFWGDYRSCDLPYWTAEALLKHIVEIENIDFIYYTGDLPAHNVWNQSRSDQLYSIRTINQLLTTLFPNKTFYSAVGNHEAAPCNMYPTPNIRSENISWLYEVLADNWIKLGLPSDTSDSILRGAFYTTLVRPNLRLISLNMNYCAQDNFWLYINSTDPLDQLQWFIQWLQYAEDHEEKVHIIGHHPPSSCLAAFSWNYYKIVNRYENTIAGQFFGHVHEDEFTVFYDEIDQTRPVSMAYIGPSVTTYSSLNPGYRIFTIDGDYPGSSYWALDHRTVIMNLTASNIYNQTIFHDEYSARDAYQMKHLFPSDWSDLLERLQNDIDGPLMDLIYKHYRKSHTTNCNHDCRRNLLCILKSARSNDPRVCDSIPPFS</sequence>
<dbReference type="Gene3D" id="3.90.176.10">
    <property type="entry name" value="Toxin ADP-ribosyltransferase, Chain A, domain 1"/>
    <property type="match status" value="1"/>
</dbReference>
<dbReference type="InterPro" id="IPR029052">
    <property type="entry name" value="Metallo-depent_PP-like"/>
</dbReference>
<keyword evidence="6" id="KW-0378">Hydrolase</keyword>
<keyword evidence="3 13" id="KW-0328">Glycosyltransferase</keyword>
<gene>
    <name evidence="15" type="ORF">BYL167_LOCUS17632</name>
</gene>
<dbReference type="SUPFAM" id="SSF56300">
    <property type="entry name" value="Metallo-dependent phosphatases"/>
    <property type="match status" value="1"/>
</dbReference>
<evidence type="ECO:0000256" key="8">
    <source>
        <dbReference type="ARBA" id="ARBA00023180"/>
    </source>
</evidence>
<dbReference type="PROSITE" id="PS50297">
    <property type="entry name" value="ANK_REP_REGION"/>
    <property type="match status" value="1"/>
</dbReference>
<evidence type="ECO:0000256" key="7">
    <source>
        <dbReference type="ARBA" id="ARBA00023157"/>
    </source>
</evidence>
<keyword evidence="8" id="KW-0325">Glycoprotein</keyword>
<keyword evidence="13" id="KW-0520">NAD</keyword>
<dbReference type="Pfam" id="PF00149">
    <property type="entry name" value="Metallophos"/>
    <property type="match status" value="1"/>
</dbReference>
<proteinExistence type="inferred from homology"/>
<evidence type="ECO:0000256" key="12">
    <source>
        <dbReference type="PROSITE-ProRule" id="PRU00023"/>
    </source>
</evidence>
<comment type="similarity">
    <text evidence="1">Belongs to the acid sphingomyelinase family.</text>
</comment>
<dbReference type="SUPFAM" id="SSF48403">
    <property type="entry name" value="Ankyrin repeat"/>
    <property type="match status" value="1"/>
</dbReference>
<dbReference type="GO" id="GO:0006685">
    <property type="term" value="P:sphingomyelin catabolic process"/>
    <property type="evidence" value="ECO:0007669"/>
    <property type="project" value="TreeGrafter"/>
</dbReference>
<accession>A0A8S2PXD7</accession>
<dbReference type="PROSITE" id="PS50015">
    <property type="entry name" value="SAP_B"/>
    <property type="match status" value="1"/>
</dbReference>
<protein>
    <recommendedName>
        <fullName evidence="13">NAD(P)(+)--arginine ADP-ribosyltransferase</fullName>
        <ecNumber evidence="13">2.4.2.31</ecNumber>
    </recommendedName>
    <alternativeName>
        <fullName evidence="13">Mono(ADP-ribosyl)transferase</fullName>
    </alternativeName>
</protein>
<dbReference type="GO" id="GO:0005764">
    <property type="term" value="C:lysosome"/>
    <property type="evidence" value="ECO:0007669"/>
    <property type="project" value="TreeGrafter"/>
</dbReference>
<dbReference type="AlphaFoldDB" id="A0A8S2PXD7"/>
<dbReference type="InterPro" id="IPR002110">
    <property type="entry name" value="Ankyrin_rpt"/>
</dbReference>
<dbReference type="InterPro" id="IPR011001">
    <property type="entry name" value="Saposin-like"/>
</dbReference>
<feature type="repeat" description="ANK" evidence="12">
    <location>
        <begin position="42"/>
        <end position="74"/>
    </location>
</feature>
<dbReference type="PANTHER" id="PTHR10340">
    <property type="entry name" value="SPHINGOMYELIN PHOSPHODIESTERASE"/>
    <property type="match status" value="1"/>
</dbReference>
<keyword evidence="4 13" id="KW-0808">Transferase</keyword>